<dbReference type="RefSeq" id="WP_156477131.1">
    <property type="nucleotide sequence ID" value="NZ_BAPF01000029.1"/>
</dbReference>
<evidence type="ECO:0000313" key="2">
    <source>
        <dbReference type="Proteomes" id="UP001065047"/>
    </source>
</evidence>
<dbReference type="Gene3D" id="3.40.50.1110">
    <property type="entry name" value="SGNH hydrolase"/>
    <property type="match status" value="1"/>
</dbReference>
<organism evidence="1 2">
    <name type="scientific">Acetobacter malorum DSM 14337</name>
    <dbReference type="NCBI Taxonomy" id="1307910"/>
    <lineage>
        <taxon>Bacteria</taxon>
        <taxon>Pseudomonadati</taxon>
        <taxon>Pseudomonadota</taxon>
        <taxon>Alphaproteobacteria</taxon>
        <taxon>Acetobacterales</taxon>
        <taxon>Acetobacteraceae</taxon>
        <taxon>Acetobacter</taxon>
    </lineage>
</organism>
<evidence type="ECO:0000313" key="1">
    <source>
        <dbReference type="EMBL" id="GBQ80737.1"/>
    </source>
</evidence>
<dbReference type="InterPro" id="IPR036514">
    <property type="entry name" value="SGNH_hydro_sf"/>
</dbReference>
<proteinExistence type="predicted"/>
<protein>
    <recommendedName>
        <fullName evidence="3">SGNH hydrolase-type esterase domain-containing protein</fullName>
    </recommendedName>
</protein>
<gene>
    <name evidence="1" type="ORF">AA14337_1821</name>
</gene>
<dbReference type="GeneID" id="29558434"/>
<accession>A0ABQ0PTE6</accession>
<evidence type="ECO:0008006" key="3">
    <source>
        <dbReference type="Google" id="ProtNLM"/>
    </source>
</evidence>
<dbReference type="EMBL" id="BAPF01000029">
    <property type="protein sequence ID" value="GBQ80737.1"/>
    <property type="molecule type" value="Genomic_DNA"/>
</dbReference>
<sequence>MPNPNQVCTSKNLDLAEVLRGGDTLLALVNIGTPETPKFTFVRVPSSSISQEDLNNKKRNHISLKDVISKLNDLFQNSSGSTFEEAVNGNDAISDGVCTAETLAALSPRLSALGKSAVTLPVGAAFHLGYGQEEQQHAGHAIIFSDAPQNTGTNKRRQAVNPSWGSPYMFGPTVMARHLQKFHAACSRGVATVMIVGDSIFNAGANLANPQQCPWEHILDKIKVENPGVRLTDYNMTWGGQTWGDIASSDNAASVPPWVPGQDGTTCWLDLCLLKKPHLVFLWFGGNDGNTVNPANIDKVVKSFQAIGSDVILCETFQPNTGSKIGNYYLESVQDGIHYVRRYITSYAQAHGLGYLPFGRWVDMARDGFDPESLALPEVIAQAGTAYPARYTTIPVDMLANSKDYQFPDIKNMLGVSAAKCTDWCIAIEHDGVNPLTTAWRMSLSSSDKTGDGYENDLWLFFNKDNIAFHVTDAAGNKTVHQTNIPVPRNKWQFWMMVRGGRVVFAMRLPFNNGWVSQNPEEQSSGLGYTHIFDQYIPRCGASYTPLIAGISSNSESFRISAFGVADATRADGGGTRYRPISNALAQYYDTTQIDGNPNAGGSGDYHLNNFGVRDMLWPVVDGQQWGAPVAQAILNSLFDVNAGYYTAKNPTPVTMDSAFSGTAIGYNSNFGEIHVKGGETTQGFRIVFRNDDGSWKSIPISVNNDGSVAIGEILICGNSIWLGRFAKSDLPMAAEGAMAWCNDLNAPVFATGGKWYPATLGSAVN</sequence>
<name>A0ABQ0PTE6_9PROT</name>
<dbReference type="Proteomes" id="UP001065047">
    <property type="component" value="Unassembled WGS sequence"/>
</dbReference>
<dbReference type="SUPFAM" id="SSF52266">
    <property type="entry name" value="SGNH hydrolase"/>
    <property type="match status" value="1"/>
</dbReference>
<reference evidence="1" key="1">
    <citation type="submission" date="2013-04" db="EMBL/GenBank/DDBJ databases">
        <title>The genome sequencing project of 58 acetic acid bacteria.</title>
        <authorList>
            <person name="Okamoto-Kainuma A."/>
            <person name="Ishikawa M."/>
            <person name="Umino S."/>
            <person name="Koizumi Y."/>
            <person name="Shiwa Y."/>
            <person name="Yoshikawa H."/>
            <person name="Matsutani M."/>
            <person name="Matsushita K."/>
        </authorList>
    </citation>
    <scope>NUCLEOTIDE SEQUENCE</scope>
    <source>
        <strain evidence="1">DSM 14337</strain>
    </source>
</reference>
<keyword evidence="2" id="KW-1185">Reference proteome</keyword>
<comment type="caution">
    <text evidence="1">The sequence shown here is derived from an EMBL/GenBank/DDBJ whole genome shotgun (WGS) entry which is preliminary data.</text>
</comment>